<dbReference type="Proteomes" id="UP000238348">
    <property type="component" value="Chromosome"/>
</dbReference>
<evidence type="ECO:0000256" key="1">
    <source>
        <dbReference type="ARBA" id="ARBA00022441"/>
    </source>
</evidence>
<dbReference type="InterPro" id="IPR037293">
    <property type="entry name" value="Gal_Oxidase_central_sf"/>
</dbReference>
<dbReference type="PANTHER" id="PTHR46344">
    <property type="entry name" value="OS02G0202900 PROTEIN"/>
    <property type="match status" value="1"/>
</dbReference>
<evidence type="ECO:0000256" key="2">
    <source>
        <dbReference type="ARBA" id="ARBA00022737"/>
    </source>
</evidence>
<dbReference type="PANTHER" id="PTHR46344:SF27">
    <property type="entry name" value="KELCH REPEAT SUPERFAMILY PROTEIN"/>
    <property type="match status" value="1"/>
</dbReference>
<proteinExistence type="predicted"/>
<dbReference type="Pfam" id="PF01344">
    <property type="entry name" value="Kelch_1"/>
    <property type="match status" value="5"/>
</dbReference>
<dbReference type="SUPFAM" id="SSF117281">
    <property type="entry name" value="Kelch motif"/>
    <property type="match status" value="2"/>
</dbReference>
<dbReference type="RefSeq" id="WP_104978061.1">
    <property type="nucleotide sequence ID" value="NZ_CP012673.1"/>
</dbReference>
<dbReference type="Gene3D" id="2.120.10.80">
    <property type="entry name" value="Kelch-type beta propeller"/>
    <property type="match status" value="1"/>
</dbReference>
<dbReference type="SUPFAM" id="SSF50965">
    <property type="entry name" value="Galactose oxidase, central domain"/>
    <property type="match status" value="1"/>
</dbReference>
<reference evidence="3 4" key="1">
    <citation type="submission" date="2015-09" db="EMBL/GenBank/DDBJ databases">
        <title>Sorangium comparison.</title>
        <authorList>
            <person name="Zaburannyi N."/>
            <person name="Bunk B."/>
            <person name="Overmann J."/>
            <person name="Mueller R."/>
        </authorList>
    </citation>
    <scope>NUCLEOTIDE SEQUENCE [LARGE SCALE GENOMIC DNA]</scope>
    <source>
        <strain evidence="3 4">So ce26</strain>
    </source>
</reference>
<name>A0A2L0ELP1_SORCE</name>
<dbReference type="SMART" id="SM00612">
    <property type="entry name" value="Kelch"/>
    <property type="match status" value="13"/>
</dbReference>
<evidence type="ECO:0000313" key="4">
    <source>
        <dbReference type="Proteomes" id="UP000238348"/>
    </source>
</evidence>
<dbReference type="Pfam" id="PF24681">
    <property type="entry name" value="Kelch_KLHDC2_KLHL20_DRC7"/>
    <property type="match status" value="1"/>
</dbReference>
<accession>A0A2L0ELP1</accession>
<dbReference type="EMBL" id="CP012673">
    <property type="protein sequence ID" value="AUX40216.1"/>
    <property type="molecule type" value="Genomic_DNA"/>
</dbReference>
<dbReference type="InterPro" id="IPR011043">
    <property type="entry name" value="Gal_Oxase/kelch_b-propeller"/>
</dbReference>
<dbReference type="InterPro" id="IPR006652">
    <property type="entry name" value="Kelch_1"/>
</dbReference>
<organism evidence="3 4">
    <name type="scientific">Sorangium cellulosum</name>
    <name type="common">Polyangium cellulosum</name>
    <dbReference type="NCBI Taxonomy" id="56"/>
    <lineage>
        <taxon>Bacteria</taxon>
        <taxon>Pseudomonadati</taxon>
        <taxon>Myxococcota</taxon>
        <taxon>Polyangia</taxon>
        <taxon>Polyangiales</taxon>
        <taxon>Polyangiaceae</taxon>
        <taxon>Sorangium</taxon>
    </lineage>
</organism>
<dbReference type="OrthoDB" id="320326at2"/>
<dbReference type="InterPro" id="IPR015915">
    <property type="entry name" value="Kelch-typ_b-propeller"/>
</dbReference>
<protein>
    <submittedName>
        <fullName evidence="3">Uncharacterized protein</fullName>
    </submittedName>
</protein>
<dbReference type="Gene3D" id="2.130.10.80">
    <property type="entry name" value="Galactose oxidase/kelch, beta-propeller"/>
    <property type="match status" value="6"/>
</dbReference>
<sequence length="1033" mass="107766">MGILALLLGCSEVAEPLDARALRRHFPEQAAAILDGPFAFTLAGDAFEALRPPEAPGDVPGEAAPRPRFARGGGALRFPLPDGSEVLVRELGALGEAEAAESAVVYPRRGGASFWTALEDGYEEWLLLEPGAVRRDAPVATWEVEGAALRQAGDAVEVTDARGAPQVQVTAPEAYGADGRPVGVRLAAEGERIALWVEAEGETVLVDPRWKLKRAMNDARALHTATPLRDGRVLVIGGMGHEGELASAEVFDPASGMWLAIEPMSAPRARHTATLLDDGRVLVAGGSDGERSHLASAEVLDVASGTWSPVGPMLDARIDHTATLLSDGRVLVAGGSDDRGRILEKLASAEVFDPASGAWSRPKPMLAARDRHTATLLDDGRVLVAGGSTQGGEALASAELFDPDSGTWLALEPMHIAHAKHTATLLDDGRVLVAGGTTLRGAPESAEVFDPILLAWQPVGPMIAVRTEHTATLLSDGRVLVAGGMARPIVDSAEVFDPTSGVWRAVEPMLAERSWHAAAPLPDGRVLVTGGDSGGGWLDQVDVFDPDSSTWLPLGPMRDARGEHTAALLSDGRVVVAGGRHRDTGERLASAELFDPASDTWLPTGSMHTARTDPTATLLLDGRVLVVGGQDPEEDTQSAELFDPASGTWAAAGSLHIPRTRHTATLLADGRVLVAGGIALPELPDSLARIDHAEVFDPGSDTWEPVAPMLAVRHRHSATLLSDGRVLVVGGVGATGVLDSAEVFDPDSGAWLPVAPMHTPRVYHTATLLSDGRVLVTGGTAGSRPLASAEVFDPASSTWLSLGPMVTARVAHAATLLSDGHVLVAGGTQLPDGDYRLGSAEVFDPASGTWLPLDSMLALRIQPTATLLRDGRVLVAGGFELDQAPDAEVFRPMPGGSICTSAVECQSGFCTDDVCCDQRCNIYLCEACSDHRGASADGVCTSLHPDYAPYTCSPQTGLPTDPCESVHDCVDGFVCDAAGDCVPPPPNGGYLDKGGCRLAAPAAAPAGRGPLELGLLVLAALSAALRRRRGARE</sequence>
<dbReference type="AlphaFoldDB" id="A0A2L0ELP1"/>
<gene>
    <name evidence="3" type="ORF">SOCE26_016150</name>
</gene>
<keyword evidence="1" id="KW-0880">Kelch repeat</keyword>
<evidence type="ECO:0000313" key="3">
    <source>
        <dbReference type="EMBL" id="AUX40216.1"/>
    </source>
</evidence>
<keyword evidence="2" id="KW-0677">Repeat</keyword>